<evidence type="ECO:0000256" key="2">
    <source>
        <dbReference type="ARBA" id="ARBA00022649"/>
    </source>
</evidence>
<evidence type="ECO:0000259" key="6">
    <source>
        <dbReference type="Pfam" id="PF18765"/>
    </source>
</evidence>
<evidence type="ECO:0000313" key="7">
    <source>
        <dbReference type="EMBL" id="KUK59669.1"/>
    </source>
</evidence>
<dbReference type="InterPro" id="IPR041633">
    <property type="entry name" value="Polbeta"/>
</dbReference>
<dbReference type="PANTHER" id="PTHR33397:SF5">
    <property type="entry name" value="RNASE YUTE-RELATED"/>
    <property type="match status" value="1"/>
</dbReference>
<evidence type="ECO:0000256" key="3">
    <source>
        <dbReference type="ARBA" id="ARBA00022722"/>
    </source>
</evidence>
<dbReference type="InterPro" id="IPR008201">
    <property type="entry name" value="HepT-like"/>
</dbReference>
<keyword evidence="2" id="KW-1277">Toxin-antitoxin system</keyword>
<dbReference type="AlphaFoldDB" id="A0A101GJN2"/>
<dbReference type="PANTHER" id="PTHR33397">
    <property type="entry name" value="UPF0331 PROTEIN YUTE"/>
    <property type="match status" value="1"/>
</dbReference>
<dbReference type="Pfam" id="PF18765">
    <property type="entry name" value="Polbeta"/>
    <property type="match status" value="1"/>
</dbReference>
<evidence type="ECO:0000256" key="4">
    <source>
        <dbReference type="ARBA" id="ARBA00022801"/>
    </source>
</evidence>
<keyword evidence="3" id="KW-0540">Nuclease</keyword>
<dbReference type="InterPro" id="IPR037038">
    <property type="entry name" value="HepT-like_sf"/>
</dbReference>
<evidence type="ECO:0000313" key="8">
    <source>
        <dbReference type="Proteomes" id="UP000054323"/>
    </source>
</evidence>
<dbReference type="Gene3D" id="1.20.120.580">
    <property type="entry name" value="bsu32300-like"/>
    <property type="match status" value="1"/>
</dbReference>
<dbReference type="GO" id="GO:0110001">
    <property type="term" value="C:toxin-antitoxin complex"/>
    <property type="evidence" value="ECO:0007669"/>
    <property type="project" value="InterPro"/>
</dbReference>
<accession>A0A101GJN2</accession>
<sequence length="258" mass="29219">MRPRNLSPEEKQRLRALLAARLEEKEEILFAYVYGSFVQGPFRDIDIAVFLADGSTGSSDPLRYELALEQELEEVTGVPIDVRVLTTAPLSFASPSITISPITGSATGGKPLVSYDEEKVTALSSELMQACERLRELGRLPREAFMGDPHLVASAKYHLIVGIEAAIDLANHAITKNRWEIPENYADTFRIMQEHGFFDEDLGERLQMMARFRNRLIHIYWDIDNGRIYDLLREDVGDIEQFLAEYIRALQKESTTPG</sequence>
<proteinExistence type="inferred from homology"/>
<dbReference type="Gene3D" id="3.30.460.10">
    <property type="entry name" value="Beta Polymerase, domain 2"/>
    <property type="match status" value="1"/>
</dbReference>
<dbReference type="GO" id="GO:0004540">
    <property type="term" value="F:RNA nuclease activity"/>
    <property type="evidence" value="ECO:0007669"/>
    <property type="project" value="InterPro"/>
</dbReference>
<dbReference type="EMBL" id="LGGD01000296">
    <property type="protein sequence ID" value="KUK59669.1"/>
    <property type="molecule type" value="Genomic_DNA"/>
</dbReference>
<protein>
    <recommendedName>
        <fullName evidence="6">Polymerase beta nucleotidyltransferase domain-containing protein</fullName>
    </recommendedName>
</protein>
<gene>
    <name evidence="7" type="ORF">XD82_1836</name>
</gene>
<keyword evidence="4" id="KW-0378">Hydrolase</keyword>
<dbReference type="Pfam" id="PF01934">
    <property type="entry name" value="HepT-like"/>
    <property type="match status" value="1"/>
</dbReference>
<dbReference type="PATRIC" id="fig|2198.4.peg.524"/>
<evidence type="ECO:0000256" key="1">
    <source>
        <dbReference type="ARBA" id="ARBA00022553"/>
    </source>
</evidence>
<keyword evidence="1" id="KW-0597">Phosphoprotein</keyword>
<comment type="caution">
    <text evidence="7">The sequence shown here is derived from an EMBL/GenBank/DDBJ whole genome shotgun (WGS) entry which is preliminary data.</text>
</comment>
<evidence type="ECO:0000256" key="5">
    <source>
        <dbReference type="ARBA" id="ARBA00024207"/>
    </source>
</evidence>
<comment type="similarity">
    <text evidence="5">Belongs to the HepT RNase toxin family.</text>
</comment>
<name>A0A101GJN2_9EURY</name>
<organism evidence="7 8">
    <name type="scientific">Methanoculleus marisnigri</name>
    <dbReference type="NCBI Taxonomy" id="2198"/>
    <lineage>
        <taxon>Archaea</taxon>
        <taxon>Methanobacteriati</taxon>
        <taxon>Methanobacteriota</taxon>
        <taxon>Stenosarchaea group</taxon>
        <taxon>Methanomicrobia</taxon>
        <taxon>Methanomicrobiales</taxon>
        <taxon>Methanomicrobiaceae</taxon>
        <taxon>Methanoculleus</taxon>
    </lineage>
</organism>
<feature type="domain" description="Polymerase beta nucleotidyltransferase" evidence="6">
    <location>
        <begin position="21"/>
        <end position="93"/>
    </location>
</feature>
<dbReference type="NCBIfam" id="NF047751">
    <property type="entry name" value="HepT_toxin"/>
    <property type="match status" value="1"/>
</dbReference>
<reference evidence="8" key="1">
    <citation type="journal article" date="2015" name="MBio">
        <title>Genome-Resolved Metagenomic Analysis Reveals Roles for Candidate Phyla and Other Microbial Community Members in Biogeochemical Transformations in Oil Reservoirs.</title>
        <authorList>
            <person name="Hu P."/>
            <person name="Tom L."/>
            <person name="Singh A."/>
            <person name="Thomas B.C."/>
            <person name="Baker B.J."/>
            <person name="Piceno Y.M."/>
            <person name="Andersen G.L."/>
            <person name="Banfield J.F."/>
        </authorList>
    </citation>
    <scope>NUCLEOTIDE SEQUENCE [LARGE SCALE GENOMIC DNA]</scope>
</reference>
<dbReference type="InterPro" id="IPR043519">
    <property type="entry name" value="NT_sf"/>
</dbReference>
<dbReference type="CDD" id="cd05403">
    <property type="entry name" value="NT_KNTase_like"/>
    <property type="match status" value="1"/>
</dbReference>
<dbReference type="SUPFAM" id="SSF81301">
    <property type="entry name" value="Nucleotidyltransferase"/>
    <property type="match status" value="1"/>
</dbReference>
<dbReference type="Proteomes" id="UP000054323">
    <property type="component" value="Unassembled WGS sequence"/>
</dbReference>
<dbReference type="InterPro" id="IPR052379">
    <property type="entry name" value="Type_VII_TA_RNase"/>
</dbReference>
<dbReference type="GO" id="GO:0016787">
    <property type="term" value="F:hydrolase activity"/>
    <property type="evidence" value="ECO:0007669"/>
    <property type="project" value="UniProtKB-KW"/>
</dbReference>